<proteinExistence type="predicted"/>
<evidence type="ECO:0000313" key="2">
    <source>
        <dbReference type="Proteomes" id="UP001596016"/>
    </source>
</evidence>
<protein>
    <submittedName>
        <fullName evidence="1">Uncharacterized protein</fullName>
    </submittedName>
</protein>
<dbReference type="Proteomes" id="UP001596016">
    <property type="component" value="Unassembled WGS sequence"/>
</dbReference>
<dbReference type="EMBL" id="JBHSLL010000009">
    <property type="protein sequence ID" value="MFC5384719.1"/>
    <property type="molecule type" value="Genomic_DNA"/>
</dbReference>
<organism evidence="1 2">
    <name type="scientific">Aquamicrobium segne</name>
    <dbReference type="NCBI Taxonomy" id="469547"/>
    <lineage>
        <taxon>Bacteria</taxon>
        <taxon>Pseudomonadati</taxon>
        <taxon>Pseudomonadota</taxon>
        <taxon>Alphaproteobacteria</taxon>
        <taxon>Hyphomicrobiales</taxon>
        <taxon>Phyllobacteriaceae</taxon>
        <taxon>Aquamicrobium</taxon>
    </lineage>
</organism>
<reference evidence="2" key="1">
    <citation type="journal article" date="2019" name="Int. J. Syst. Evol. Microbiol.">
        <title>The Global Catalogue of Microorganisms (GCM) 10K type strain sequencing project: providing services to taxonomists for standard genome sequencing and annotation.</title>
        <authorList>
            <consortium name="The Broad Institute Genomics Platform"/>
            <consortium name="The Broad Institute Genome Sequencing Center for Infectious Disease"/>
            <person name="Wu L."/>
            <person name="Ma J."/>
        </authorList>
    </citation>
    <scope>NUCLEOTIDE SEQUENCE [LARGE SCALE GENOMIC DNA]</scope>
    <source>
        <strain evidence="2">CGMCC 4.1415</strain>
    </source>
</reference>
<dbReference type="RefSeq" id="WP_378227565.1">
    <property type="nucleotide sequence ID" value="NZ_JBHSLL010000009.1"/>
</dbReference>
<accession>A0ABW0GTQ0</accession>
<evidence type="ECO:0000313" key="1">
    <source>
        <dbReference type="EMBL" id="MFC5384719.1"/>
    </source>
</evidence>
<gene>
    <name evidence="1" type="ORF">ACFPLB_01935</name>
</gene>
<comment type="caution">
    <text evidence="1">The sequence shown here is derived from an EMBL/GenBank/DDBJ whole genome shotgun (WGS) entry which is preliminary data.</text>
</comment>
<keyword evidence="2" id="KW-1185">Reference proteome</keyword>
<name>A0ABW0GTQ0_9HYPH</name>
<sequence length="104" mass="11787">MSQSEVERRQEEAEAHIRATIINELCQVMQKTNLPPMAVLRLATRAIGTIYREMAEAHSGVHPCPCGWRPHYTNDVEVLGMALMTACESHRRDDLRRMRIAGTA</sequence>